<evidence type="ECO:0000256" key="1">
    <source>
        <dbReference type="SAM" id="MobiDB-lite"/>
    </source>
</evidence>
<name>A0A3N4LIM3_9PEZI</name>
<feature type="region of interest" description="Disordered" evidence="1">
    <location>
        <begin position="344"/>
        <end position="443"/>
    </location>
</feature>
<gene>
    <name evidence="2" type="ORF">L211DRAFT_870019</name>
</gene>
<evidence type="ECO:0000313" key="3">
    <source>
        <dbReference type="Proteomes" id="UP000267821"/>
    </source>
</evidence>
<evidence type="ECO:0000313" key="2">
    <source>
        <dbReference type="EMBL" id="RPB21538.1"/>
    </source>
</evidence>
<feature type="compositionally biased region" description="Acidic residues" evidence="1">
    <location>
        <begin position="431"/>
        <end position="443"/>
    </location>
</feature>
<protein>
    <submittedName>
        <fullName evidence="2">Uncharacterized protein</fullName>
    </submittedName>
</protein>
<dbReference type="OrthoDB" id="10333327at2759"/>
<feature type="compositionally biased region" description="Low complexity" evidence="1">
    <location>
        <begin position="391"/>
        <end position="409"/>
    </location>
</feature>
<organism evidence="2 3">
    <name type="scientific">Terfezia boudieri ATCC MYA-4762</name>
    <dbReference type="NCBI Taxonomy" id="1051890"/>
    <lineage>
        <taxon>Eukaryota</taxon>
        <taxon>Fungi</taxon>
        <taxon>Dikarya</taxon>
        <taxon>Ascomycota</taxon>
        <taxon>Pezizomycotina</taxon>
        <taxon>Pezizomycetes</taxon>
        <taxon>Pezizales</taxon>
        <taxon>Pezizaceae</taxon>
        <taxon>Terfezia</taxon>
    </lineage>
</organism>
<keyword evidence="3" id="KW-1185">Reference proteome</keyword>
<dbReference type="InParanoid" id="A0A3N4LIM3"/>
<sequence>MAFPLPMDSYSDELFTPDSFSCEAIQLQLDPSTLLPEFMNRVIREAGRQQKVTVDVISKVSSEYSHELLLQWNLNSDQRLRESAFNKIQAEFAAVEEFSCRMLQLSKAPTYTAPPVFSSSVAMDTVYTPSSTCYSSPALPYAQPVPSYGSIINFGQDTQLFSNAQLHHLALTRPQSSISSSYRPKCYKEEMLELNPAETHKWFGEFLKLWIDENWYATEYETVVFINKHQRYIEDIFIALQGIDTMTLDLPKWQSVKSGISQKHFYFAAVQTCYTIEKRLRVGPLERHGVHAKTGDDFDGRVQDVCRYLLSCKNSCVRICNPNFLDEVVDQPAKMFERFQTNCKGNASKKNRNEKRKRENTLIDRGTLARGAKRKRIDPLCQASIPPPMHPSTMASPRTSRSRPSAPAAGGVTKQRTNTRSTRGRAKYIEYDEDEDDEENPDDEYEQYPIHVARPDGLNRTVLGDLNIDPTLLETNTATDLGDIDDDFDLQQLQYPW</sequence>
<accession>A0A3N4LIM3</accession>
<proteinExistence type="predicted"/>
<dbReference type="EMBL" id="ML121559">
    <property type="protein sequence ID" value="RPB21538.1"/>
    <property type="molecule type" value="Genomic_DNA"/>
</dbReference>
<dbReference type="Proteomes" id="UP000267821">
    <property type="component" value="Unassembled WGS sequence"/>
</dbReference>
<reference evidence="2 3" key="1">
    <citation type="journal article" date="2018" name="Nat. Ecol. Evol.">
        <title>Pezizomycetes genomes reveal the molecular basis of ectomycorrhizal truffle lifestyle.</title>
        <authorList>
            <person name="Murat C."/>
            <person name="Payen T."/>
            <person name="Noel B."/>
            <person name="Kuo A."/>
            <person name="Morin E."/>
            <person name="Chen J."/>
            <person name="Kohler A."/>
            <person name="Krizsan K."/>
            <person name="Balestrini R."/>
            <person name="Da Silva C."/>
            <person name="Montanini B."/>
            <person name="Hainaut M."/>
            <person name="Levati E."/>
            <person name="Barry K.W."/>
            <person name="Belfiori B."/>
            <person name="Cichocki N."/>
            <person name="Clum A."/>
            <person name="Dockter R.B."/>
            <person name="Fauchery L."/>
            <person name="Guy J."/>
            <person name="Iotti M."/>
            <person name="Le Tacon F."/>
            <person name="Lindquist E.A."/>
            <person name="Lipzen A."/>
            <person name="Malagnac F."/>
            <person name="Mello A."/>
            <person name="Molinier V."/>
            <person name="Miyauchi S."/>
            <person name="Poulain J."/>
            <person name="Riccioni C."/>
            <person name="Rubini A."/>
            <person name="Sitrit Y."/>
            <person name="Splivallo R."/>
            <person name="Traeger S."/>
            <person name="Wang M."/>
            <person name="Zifcakova L."/>
            <person name="Wipf D."/>
            <person name="Zambonelli A."/>
            <person name="Paolocci F."/>
            <person name="Nowrousian M."/>
            <person name="Ottonello S."/>
            <person name="Baldrian P."/>
            <person name="Spatafora J.W."/>
            <person name="Henrissat B."/>
            <person name="Nagy L.G."/>
            <person name="Aury J.M."/>
            <person name="Wincker P."/>
            <person name="Grigoriev I.V."/>
            <person name="Bonfante P."/>
            <person name="Martin F.M."/>
        </authorList>
    </citation>
    <scope>NUCLEOTIDE SEQUENCE [LARGE SCALE GENOMIC DNA]</scope>
    <source>
        <strain evidence="2 3">ATCC MYA-4762</strain>
    </source>
</reference>
<dbReference type="AlphaFoldDB" id="A0A3N4LIM3"/>